<dbReference type="PANTHER" id="PTHR22895:SF0">
    <property type="entry name" value="ARMADILLO REPEAT-CONTAINING PROTEIN 6"/>
    <property type="match status" value="1"/>
</dbReference>
<accession>A0ABD3XHP0</accession>
<organism evidence="4 5">
    <name type="scientific">Sinanodonta woodiana</name>
    <name type="common">Chinese pond mussel</name>
    <name type="synonym">Anodonta woodiana</name>
    <dbReference type="NCBI Taxonomy" id="1069815"/>
    <lineage>
        <taxon>Eukaryota</taxon>
        <taxon>Metazoa</taxon>
        <taxon>Spiralia</taxon>
        <taxon>Lophotrochozoa</taxon>
        <taxon>Mollusca</taxon>
        <taxon>Bivalvia</taxon>
        <taxon>Autobranchia</taxon>
        <taxon>Heteroconchia</taxon>
        <taxon>Palaeoheterodonta</taxon>
        <taxon>Unionida</taxon>
        <taxon>Unionoidea</taxon>
        <taxon>Unionidae</taxon>
        <taxon>Unioninae</taxon>
        <taxon>Sinanodonta</taxon>
    </lineage>
</organism>
<sequence length="782" mass="86131">MHEKADDFSTQLKCCKNLAELSAEDSIEVIMTQHKAIGCLIDAIHRFVDKPALLDDACAALLKLARRSESSCGSVCEHDGVTVLFEVLKHYPERLELQRTILDIFGYISSLESLQKNIIQTGRQGDFLIIMSRLIDDVTIVKKCCIILGNIASVEVETSRSLMYIGAVHCIISMMNRCKDNADVLQNGCRSLGLFASHDETCVDVASANAPQAVLTAMTSFPEERNVQESGCWALACLTRKGETLADLNSEDVTKVLYKAIDTFPNDVSIQEYGAWVLCNLSVLECRLNKDDERKAVSILVSNILKIQDNIELQEEITNALAYLVTDNNTVQEELVKIGGLEALLSTMRRLEDNVNIQTNGCRAIGNMAVNKELRTSLVIAGAPDVVVLAMLNLDRTLIIQEYGCVALTNVSADDVGNKIRVLKCGTVPTVLNAMKLFNNEENLQLCALRTLKNLIELDNACWSLVDEEGVTVVKTVISSFPSSMDIQYFGCQLLAHFPRKGVPNGVLEDIEKTLLHRKDMCGTDAGIACSLCSFYQNLLISGCSTAKTFTQDAFSTVINIMDKFSEDNEIQICGCKIVALLIAGSETWQHFMNRRVLQVVLKAMTSLVSDLDLQIVACGTLAYLSDDESKLSLLTDLGMLHTILKAVEYHKKEYQLNVLALIVVENLCKLGLDNVNDIGKITATVSGVMNTFPTEEDIQLSGCHILTSVGKQKKRGKKYSSASDECVPLLQRILRRGSADQELLEAASLALKEIMKVSSADEEITDDQTDTSFLETELFIP</sequence>
<dbReference type="InterPro" id="IPR000225">
    <property type="entry name" value="Armadillo"/>
</dbReference>
<dbReference type="EMBL" id="JBJQND010000002">
    <property type="protein sequence ID" value="KAL3885769.1"/>
    <property type="molecule type" value="Genomic_DNA"/>
</dbReference>
<comment type="caution">
    <text evidence="4">The sequence shown here is derived from an EMBL/GenBank/DDBJ whole genome shotgun (WGS) entry which is preliminary data.</text>
</comment>
<dbReference type="AlphaFoldDB" id="A0ABD3XHP0"/>
<dbReference type="PANTHER" id="PTHR22895">
    <property type="entry name" value="ARMADILLO REPEAT-CONTAINING PROTEIN 6"/>
    <property type="match status" value="1"/>
</dbReference>
<dbReference type="InterPro" id="IPR011989">
    <property type="entry name" value="ARM-like"/>
</dbReference>
<dbReference type="Proteomes" id="UP001634394">
    <property type="component" value="Unassembled WGS sequence"/>
</dbReference>
<proteinExistence type="predicted"/>
<evidence type="ECO:0000313" key="4">
    <source>
        <dbReference type="EMBL" id="KAL3885769.1"/>
    </source>
</evidence>
<feature type="domain" description="Protein zer-1 homolog-like C-terminal" evidence="3">
    <location>
        <begin position="28"/>
        <end position="158"/>
    </location>
</feature>
<evidence type="ECO:0000256" key="1">
    <source>
        <dbReference type="ARBA" id="ARBA00022737"/>
    </source>
</evidence>
<evidence type="ECO:0000313" key="5">
    <source>
        <dbReference type="Proteomes" id="UP001634394"/>
    </source>
</evidence>
<dbReference type="InterPro" id="IPR055142">
    <property type="entry name" value="ZER1-like_C"/>
</dbReference>
<dbReference type="Gene3D" id="1.25.10.10">
    <property type="entry name" value="Leucine-rich Repeat Variant"/>
    <property type="match status" value="3"/>
</dbReference>
<dbReference type="SMART" id="SM00185">
    <property type="entry name" value="ARM"/>
    <property type="match status" value="9"/>
</dbReference>
<dbReference type="InterPro" id="IPR016024">
    <property type="entry name" value="ARM-type_fold"/>
</dbReference>
<evidence type="ECO:0000256" key="2">
    <source>
        <dbReference type="PROSITE-ProRule" id="PRU00259"/>
    </source>
</evidence>
<keyword evidence="1" id="KW-0677">Repeat</keyword>
<reference evidence="4 5" key="1">
    <citation type="submission" date="2024-11" db="EMBL/GenBank/DDBJ databases">
        <title>Chromosome-level genome assembly of the freshwater bivalve Anodonta woodiana.</title>
        <authorList>
            <person name="Chen X."/>
        </authorList>
    </citation>
    <scope>NUCLEOTIDE SEQUENCE [LARGE SCALE GENOMIC DNA]</scope>
    <source>
        <strain evidence="4">MN2024</strain>
        <tissue evidence="4">Gills</tissue>
    </source>
</reference>
<protein>
    <recommendedName>
        <fullName evidence="3">Protein zer-1 homolog-like C-terminal domain-containing protein</fullName>
    </recommendedName>
</protein>
<name>A0ABD3XHP0_SINWO</name>
<dbReference type="SUPFAM" id="SSF48371">
    <property type="entry name" value="ARM repeat"/>
    <property type="match status" value="2"/>
</dbReference>
<dbReference type="Pfam" id="PF22964">
    <property type="entry name" value="ZER1-like_2nd"/>
    <property type="match status" value="1"/>
</dbReference>
<gene>
    <name evidence="4" type="ORF">ACJMK2_025810</name>
</gene>
<keyword evidence="5" id="KW-1185">Reference proteome</keyword>
<evidence type="ECO:0000259" key="3">
    <source>
        <dbReference type="Pfam" id="PF22964"/>
    </source>
</evidence>
<dbReference type="PROSITE" id="PS50176">
    <property type="entry name" value="ARM_REPEAT"/>
    <property type="match status" value="1"/>
</dbReference>
<feature type="repeat" description="ARM" evidence="2">
    <location>
        <begin position="339"/>
        <end position="383"/>
    </location>
</feature>